<name>A0ABQ4UJD6_9HYPH</name>
<feature type="domain" description="PAC" evidence="10">
    <location>
        <begin position="378"/>
        <end position="430"/>
    </location>
</feature>
<organism evidence="11 12">
    <name type="scientific">Methylorubrum aminovorans</name>
    <dbReference type="NCBI Taxonomy" id="269069"/>
    <lineage>
        <taxon>Bacteria</taxon>
        <taxon>Pseudomonadati</taxon>
        <taxon>Pseudomonadota</taxon>
        <taxon>Alphaproteobacteria</taxon>
        <taxon>Hyphomicrobiales</taxon>
        <taxon>Methylobacteriaceae</taxon>
        <taxon>Methylorubrum</taxon>
    </lineage>
</organism>
<accession>A0ABQ4UJD6</accession>
<feature type="domain" description="PAS" evidence="9">
    <location>
        <begin position="557"/>
        <end position="618"/>
    </location>
</feature>
<keyword evidence="5 11" id="KW-0418">Kinase</keyword>
<dbReference type="EC" id="2.7.13.3" evidence="2"/>
<dbReference type="InterPro" id="IPR001789">
    <property type="entry name" value="Sig_transdc_resp-reg_receiver"/>
</dbReference>
<feature type="modified residue" description="4-aspartylphosphate" evidence="6">
    <location>
        <position position="1128"/>
    </location>
</feature>
<dbReference type="Proteomes" id="UP001055039">
    <property type="component" value="Unassembled WGS sequence"/>
</dbReference>
<feature type="domain" description="PAS" evidence="9">
    <location>
        <begin position="431"/>
        <end position="501"/>
    </location>
</feature>
<dbReference type="InterPro" id="IPR013655">
    <property type="entry name" value="PAS_fold_3"/>
</dbReference>
<evidence type="ECO:0000259" key="10">
    <source>
        <dbReference type="PROSITE" id="PS50113"/>
    </source>
</evidence>
<evidence type="ECO:0000313" key="11">
    <source>
        <dbReference type="EMBL" id="GJE66240.1"/>
    </source>
</evidence>
<dbReference type="InterPro" id="IPR036890">
    <property type="entry name" value="HATPase_C_sf"/>
</dbReference>
<dbReference type="InterPro" id="IPR000700">
    <property type="entry name" value="PAS-assoc_C"/>
</dbReference>
<comment type="caution">
    <text evidence="11">The sequence shown here is derived from an EMBL/GenBank/DDBJ whole genome shotgun (WGS) entry which is preliminary data.</text>
</comment>
<dbReference type="SMART" id="SM00448">
    <property type="entry name" value="REC"/>
    <property type="match status" value="1"/>
</dbReference>
<dbReference type="Pfam" id="PF00512">
    <property type="entry name" value="HisKA"/>
    <property type="match status" value="1"/>
</dbReference>
<feature type="domain" description="PAS" evidence="9">
    <location>
        <begin position="694"/>
        <end position="764"/>
    </location>
</feature>
<sequence>MFENATATAFPFLAGGGQMGAMMRSHAWSRSPLGHPEAWPPCLRSTVSLMLGSRFPMFVAFGAELGFLYNDAYGEILGDKHPQALGRRFREVWPEIWPDIVPLVEKALSGEPTWSEDMPLTMNRRGHEEQTWFTFSYSPVRDEEGQVAGMFCACTETTGRVRAELGLRETEARQRALADHLPGGYVYQIATPRDGSERQFLYVSQGFERLTGLPAEAVLADPAAAYNLFLPEHRHRLAEAEAVAIRDVAPFDVEAPIRRPDGGIRWTRIVSAPRPVGDHLIWDGLHLDDTARRQIEEQLRESERRLRLATEAAEIGLWDVDEVKGTLFWPARVKAMFGISPDVPVTMADYYAGLHPDDREATSAAYAAAADPDRRAVYDVEYRTVGKEDDVVRWVAAKGRGIFEDGRCLRMVGTAIDITARKQAEAALLDREARLKAVFAQAGAGLALSDLEGRFTDVNETYCSIVGRSREQVLGSRMIEITHPDDRARNAPAFAAAARDGTAFDIEKRYLRPDGEIVWVRNSVSAVRFDDGTIAAMLAVSVDITDRVRAEVALRESEEQFRVLSQVMPNFVWATDAKGRATWFNERVYAYAGLSPGALDAEGWRAIIHPDDRDRVAREWLVAVASVGSYQSEYRLRRADGVYRWFLGRGQPVVAADGAVLRWVGTSTDIDDQKQVMADLVRFNETLERRVAERTAEHDRVWRNSRDLLVVVSADGIFRAANPAWETILGYGPAEIVGRHFAEFIWPDDLELTYVALESAVRTGPLTDFENRYRHKDGASRWISWRTAIEGDLVYAYGRDVTAEKAQGEALRQAEEALRQSQKLEAIGQLTGGVAHDFNNLLTIIRSSVDFLCRPDLPEERRNRYLTAVSETVDRAAKLTGQLLAFARRQALKPETIDVGARLRSVADLLDTVTGARIRVVTALPDRPCFVKVDLSQFETALVNMAVNARDAMEGEGTLTLRLDCGQSLPTIRGHAGAPGPFAAVSLHDTGAGIAPDVLAHIFEPFFTTKDVGKGTGLGLSQVFGFAKQSGGDVAVDSAPGRGTTFTLYLPQVEPEAKAGEERGKAGSIEPGGFGQQVLVVEDNIEVGRFATQILEDLGYVTTWAANADAALAYLAEGGADFDAVFSDVVMPGMNGVALAHEINKRFPDLPVVLTSGYSHVLAQEGSHGFELLQKPYSAEQLSSILQRVTARRV</sequence>
<dbReference type="SMART" id="SM00091">
    <property type="entry name" value="PAS"/>
    <property type="match status" value="5"/>
</dbReference>
<dbReference type="CDD" id="cd00082">
    <property type="entry name" value="HisKA"/>
    <property type="match status" value="1"/>
</dbReference>
<evidence type="ECO:0000256" key="5">
    <source>
        <dbReference type="ARBA" id="ARBA00022777"/>
    </source>
</evidence>
<dbReference type="Gene3D" id="3.30.450.20">
    <property type="entry name" value="PAS domain"/>
    <property type="match status" value="6"/>
</dbReference>
<dbReference type="SMART" id="SM00388">
    <property type="entry name" value="HisKA"/>
    <property type="match status" value="1"/>
</dbReference>
<dbReference type="InterPro" id="IPR013656">
    <property type="entry name" value="PAS_4"/>
</dbReference>
<gene>
    <name evidence="11" type="primary">rcsC_24</name>
    <name evidence="11" type="ORF">LNAOJCKE_3457</name>
</gene>
<dbReference type="NCBIfam" id="TIGR00229">
    <property type="entry name" value="sensory_box"/>
    <property type="match status" value="5"/>
</dbReference>
<comment type="catalytic activity">
    <reaction evidence="1">
        <text>ATP + protein L-histidine = ADP + protein N-phospho-L-histidine.</text>
        <dbReference type="EC" id="2.7.13.3"/>
    </reaction>
</comment>
<feature type="domain" description="PAS" evidence="9">
    <location>
        <begin position="302"/>
        <end position="373"/>
    </location>
</feature>
<dbReference type="CDD" id="cd00130">
    <property type="entry name" value="PAS"/>
    <property type="match status" value="5"/>
</dbReference>
<dbReference type="PRINTS" id="PR00344">
    <property type="entry name" value="BCTRLSENSOR"/>
</dbReference>
<dbReference type="PROSITE" id="PS50112">
    <property type="entry name" value="PAS"/>
    <property type="match status" value="4"/>
</dbReference>
<evidence type="ECO:0000259" key="7">
    <source>
        <dbReference type="PROSITE" id="PS50109"/>
    </source>
</evidence>
<reference evidence="11" key="1">
    <citation type="journal article" date="2021" name="Front. Microbiol.">
        <title>Comprehensive Comparative Genomics and Phenotyping of Methylobacterium Species.</title>
        <authorList>
            <person name="Alessa O."/>
            <person name="Ogura Y."/>
            <person name="Fujitani Y."/>
            <person name="Takami H."/>
            <person name="Hayashi T."/>
            <person name="Sahin N."/>
            <person name="Tani A."/>
        </authorList>
    </citation>
    <scope>NUCLEOTIDE SEQUENCE</scope>
    <source>
        <strain evidence="11">NBRC 15686</strain>
    </source>
</reference>
<dbReference type="SUPFAM" id="SSF55785">
    <property type="entry name" value="PYP-like sensor domain (PAS domain)"/>
    <property type="match status" value="6"/>
</dbReference>
<dbReference type="InterPro" id="IPR035965">
    <property type="entry name" value="PAS-like_dom_sf"/>
</dbReference>
<dbReference type="InterPro" id="IPR001610">
    <property type="entry name" value="PAC"/>
</dbReference>
<dbReference type="PROSITE" id="PS50110">
    <property type="entry name" value="RESPONSE_REGULATORY"/>
    <property type="match status" value="1"/>
</dbReference>
<dbReference type="Gene3D" id="1.10.287.130">
    <property type="match status" value="1"/>
</dbReference>
<dbReference type="InterPro" id="IPR000014">
    <property type="entry name" value="PAS"/>
</dbReference>
<evidence type="ECO:0000256" key="3">
    <source>
        <dbReference type="ARBA" id="ARBA00022553"/>
    </source>
</evidence>
<dbReference type="Pfam" id="PF08447">
    <property type="entry name" value="PAS_3"/>
    <property type="match status" value="5"/>
</dbReference>
<dbReference type="SUPFAM" id="SSF52172">
    <property type="entry name" value="CheY-like"/>
    <property type="match status" value="1"/>
</dbReference>
<dbReference type="InterPro" id="IPR036097">
    <property type="entry name" value="HisK_dim/P_sf"/>
</dbReference>
<evidence type="ECO:0000259" key="8">
    <source>
        <dbReference type="PROSITE" id="PS50110"/>
    </source>
</evidence>
<dbReference type="InterPro" id="IPR011006">
    <property type="entry name" value="CheY-like_superfamily"/>
</dbReference>
<keyword evidence="3 6" id="KW-0597">Phosphoprotein</keyword>
<evidence type="ECO:0000259" key="9">
    <source>
        <dbReference type="PROSITE" id="PS50112"/>
    </source>
</evidence>
<feature type="domain" description="PAC" evidence="10">
    <location>
        <begin position="116"/>
        <end position="169"/>
    </location>
</feature>
<dbReference type="SUPFAM" id="SSF47384">
    <property type="entry name" value="Homodimeric domain of signal transducing histidine kinase"/>
    <property type="match status" value="1"/>
</dbReference>
<evidence type="ECO:0000256" key="2">
    <source>
        <dbReference type="ARBA" id="ARBA00012438"/>
    </source>
</evidence>
<feature type="domain" description="Histidine kinase" evidence="7">
    <location>
        <begin position="833"/>
        <end position="1054"/>
    </location>
</feature>
<dbReference type="PANTHER" id="PTHR43304">
    <property type="entry name" value="PHYTOCHROME-LIKE PROTEIN CPH1"/>
    <property type="match status" value="1"/>
</dbReference>
<reference evidence="11" key="2">
    <citation type="submission" date="2021-08" db="EMBL/GenBank/DDBJ databases">
        <authorList>
            <person name="Tani A."/>
            <person name="Ola A."/>
            <person name="Ogura Y."/>
            <person name="Katsura K."/>
            <person name="Hayashi T."/>
        </authorList>
    </citation>
    <scope>NUCLEOTIDE SEQUENCE</scope>
    <source>
        <strain evidence="11">NBRC 15686</strain>
    </source>
</reference>
<dbReference type="Pfam" id="PF02518">
    <property type="entry name" value="HATPase_c"/>
    <property type="match status" value="1"/>
</dbReference>
<dbReference type="PROSITE" id="PS50109">
    <property type="entry name" value="HIS_KIN"/>
    <property type="match status" value="1"/>
</dbReference>
<dbReference type="Pfam" id="PF00072">
    <property type="entry name" value="Response_reg"/>
    <property type="match status" value="1"/>
</dbReference>
<dbReference type="SMART" id="SM00086">
    <property type="entry name" value="PAC"/>
    <property type="match status" value="6"/>
</dbReference>
<feature type="domain" description="Response regulatory" evidence="8">
    <location>
        <begin position="1077"/>
        <end position="1190"/>
    </location>
</feature>
<dbReference type="EMBL" id="BPRC01000012">
    <property type="protein sequence ID" value="GJE66240.1"/>
    <property type="molecule type" value="Genomic_DNA"/>
</dbReference>
<evidence type="ECO:0000256" key="1">
    <source>
        <dbReference type="ARBA" id="ARBA00000085"/>
    </source>
</evidence>
<dbReference type="InterPro" id="IPR003661">
    <property type="entry name" value="HisK_dim/P_dom"/>
</dbReference>
<dbReference type="PANTHER" id="PTHR43304:SF1">
    <property type="entry name" value="PAC DOMAIN-CONTAINING PROTEIN"/>
    <property type="match status" value="1"/>
</dbReference>
<keyword evidence="4" id="KW-0808">Transferase</keyword>
<dbReference type="InterPro" id="IPR004358">
    <property type="entry name" value="Sig_transdc_His_kin-like_C"/>
</dbReference>
<proteinExistence type="predicted"/>
<dbReference type="PROSITE" id="PS50113">
    <property type="entry name" value="PAC"/>
    <property type="match status" value="4"/>
</dbReference>
<evidence type="ECO:0000256" key="6">
    <source>
        <dbReference type="PROSITE-ProRule" id="PRU00169"/>
    </source>
</evidence>
<evidence type="ECO:0000256" key="4">
    <source>
        <dbReference type="ARBA" id="ARBA00022679"/>
    </source>
</evidence>
<evidence type="ECO:0000313" key="12">
    <source>
        <dbReference type="Proteomes" id="UP001055039"/>
    </source>
</evidence>
<dbReference type="SMART" id="SM00387">
    <property type="entry name" value="HATPase_c"/>
    <property type="match status" value="1"/>
</dbReference>
<keyword evidence="12" id="KW-1185">Reference proteome</keyword>
<protein>
    <recommendedName>
        <fullName evidence="2">histidine kinase</fullName>
        <ecNumber evidence="2">2.7.13.3</ecNumber>
    </recommendedName>
</protein>
<feature type="domain" description="PAC" evidence="10">
    <location>
        <begin position="504"/>
        <end position="556"/>
    </location>
</feature>
<dbReference type="InterPro" id="IPR003594">
    <property type="entry name" value="HATPase_dom"/>
</dbReference>
<dbReference type="Gene3D" id="3.30.565.10">
    <property type="entry name" value="Histidine kinase-like ATPase, C-terminal domain"/>
    <property type="match status" value="1"/>
</dbReference>
<dbReference type="Pfam" id="PF08448">
    <property type="entry name" value="PAS_4"/>
    <property type="match status" value="1"/>
</dbReference>
<dbReference type="GO" id="GO:0016301">
    <property type="term" value="F:kinase activity"/>
    <property type="evidence" value="ECO:0007669"/>
    <property type="project" value="UniProtKB-KW"/>
</dbReference>
<feature type="domain" description="PAC" evidence="10">
    <location>
        <begin position="630"/>
        <end position="682"/>
    </location>
</feature>
<dbReference type="InterPro" id="IPR005467">
    <property type="entry name" value="His_kinase_dom"/>
</dbReference>
<dbReference type="RefSeq" id="WP_238225905.1">
    <property type="nucleotide sequence ID" value="NZ_BAAADH010000026.1"/>
</dbReference>
<dbReference type="InterPro" id="IPR052162">
    <property type="entry name" value="Sensor_kinase/Photoreceptor"/>
</dbReference>
<dbReference type="Gene3D" id="2.10.70.100">
    <property type="match status" value="1"/>
</dbReference>
<dbReference type="Gene3D" id="3.40.50.2300">
    <property type="match status" value="1"/>
</dbReference>
<dbReference type="SUPFAM" id="SSF55874">
    <property type="entry name" value="ATPase domain of HSP90 chaperone/DNA topoisomerase II/histidine kinase"/>
    <property type="match status" value="1"/>
</dbReference>